<proteinExistence type="predicted"/>
<evidence type="ECO:0000313" key="2">
    <source>
        <dbReference type="EMBL" id="CAB4193143.1"/>
    </source>
</evidence>
<evidence type="ECO:0000313" key="1">
    <source>
        <dbReference type="EMBL" id="CAB4185439.1"/>
    </source>
</evidence>
<dbReference type="EMBL" id="LR797198">
    <property type="protein sequence ID" value="CAB4193143.1"/>
    <property type="molecule type" value="Genomic_DNA"/>
</dbReference>
<gene>
    <name evidence="1" type="ORF">UFOVP1119_51</name>
    <name evidence="2" type="ORF">UFOVP1238_25</name>
</gene>
<sequence length="77" mass="8437">MSVITLEVPSRAQMGYGLGKAMQFGVEYEVLSDSLVELTSADEMRLAKMIVAFQGKVVETSTTKPVQVSLPKPEKIF</sequence>
<dbReference type="EMBL" id="LR797076">
    <property type="protein sequence ID" value="CAB4185439.1"/>
    <property type="molecule type" value="Genomic_DNA"/>
</dbReference>
<name>A0A6J5R882_9CAUD</name>
<accession>A0A6J5R882</accession>
<organism evidence="2">
    <name type="scientific">uncultured Caudovirales phage</name>
    <dbReference type="NCBI Taxonomy" id="2100421"/>
    <lineage>
        <taxon>Viruses</taxon>
        <taxon>Duplodnaviria</taxon>
        <taxon>Heunggongvirae</taxon>
        <taxon>Uroviricota</taxon>
        <taxon>Caudoviricetes</taxon>
        <taxon>Peduoviridae</taxon>
        <taxon>Maltschvirus</taxon>
        <taxon>Maltschvirus maltsch</taxon>
    </lineage>
</organism>
<reference evidence="2" key="1">
    <citation type="submission" date="2020-05" db="EMBL/GenBank/DDBJ databases">
        <authorList>
            <person name="Chiriac C."/>
            <person name="Salcher M."/>
            <person name="Ghai R."/>
            <person name="Kavagutti S V."/>
        </authorList>
    </citation>
    <scope>NUCLEOTIDE SEQUENCE</scope>
</reference>
<protein>
    <submittedName>
        <fullName evidence="2">Uncharacterized protein</fullName>
    </submittedName>
</protein>